<comment type="caution">
    <text evidence="1">The sequence shown here is derived from an EMBL/GenBank/DDBJ whole genome shotgun (WGS) entry which is preliminary data.</text>
</comment>
<dbReference type="OrthoDB" id="7433155at2"/>
<dbReference type="Proteomes" id="UP000309389">
    <property type="component" value="Unassembled WGS sequence"/>
</dbReference>
<dbReference type="AlphaFoldDB" id="A0A4T3F2Y9"/>
<evidence type="ECO:0000313" key="1">
    <source>
        <dbReference type="EMBL" id="TIX50480.1"/>
    </source>
</evidence>
<gene>
    <name evidence="1" type="ORF">E5222_09415</name>
</gene>
<protein>
    <submittedName>
        <fullName evidence="1">Uncharacterized protein</fullName>
    </submittedName>
</protein>
<accession>A0A4T3F2Y9</accession>
<keyword evidence="2" id="KW-1185">Reference proteome</keyword>
<dbReference type="EMBL" id="SSHH01000002">
    <property type="protein sequence ID" value="TIX50480.1"/>
    <property type="molecule type" value="Genomic_DNA"/>
</dbReference>
<dbReference type="RefSeq" id="WP_136693501.1">
    <property type="nucleotide sequence ID" value="NZ_SSHH01000002.1"/>
</dbReference>
<name>A0A4T3F2Y9_9SPHN</name>
<sequence length="182" mass="20223">MSGFTYFDEAEAERRARACTLSDVSLAFDDLLQENLVIIADEEISDEQLFCLAQAFDATHYTVQLPEAYQAAFAAKATELAAPRSRATWIAEWERLGFPEPPHYDPDTMEDTDFARTLEDFCGSHAKGAFGSEFGPRMISPEWHAALDPNSPEQRRAVSCVMLGAHLSGFEIGIIGNEKEPE</sequence>
<reference evidence="1 2" key="1">
    <citation type="submission" date="2019-04" db="EMBL/GenBank/DDBJ databases">
        <title>Altererythrobacter aquimixticola sp. nov., isolated from sediment of junction between the ocean and a freshwater spring.</title>
        <authorList>
            <person name="Yoon J.-H."/>
        </authorList>
    </citation>
    <scope>NUCLEOTIDE SEQUENCE [LARGE SCALE GENOMIC DNA]</scope>
    <source>
        <strain evidence="1 2">SSKS-13</strain>
    </source>
</reference>
<proteinExistence type="predicted"/>
<organism evidence="1 2">
    <name type="scientific">Alteraurantiacibacter aquimixticola</name>
    <dbReference type="NCBI Taxonomy" id="2489173"/>
    <lineage>
        <taxon>Bacteria</taxon>
        <taxon>Pseudomonadati</taxon>
        <taxon>Pseudomonadota</taxon>
        <taxon>Alphaproteobacteria</taxon>
        <taxon>Sphingomonadales</taxon>
        <taxon>Erythrobacteraceae</taxon>
        <taxon>Alteraurantiacibacter</taxon>
    </lineage>
</organism>
<evidence type="ECO:0000313" key="2">
    <source>
        <dbReference type="Proteomes" id="UP000309389"/>
    </source>
</evidence>